<sequence>MKLTYHDVPPDLQPYIERIWQFESPQTLHKRERAAVIPNGRCVMIWNYKGGYCHHLGQQTFVHDPYDLHLIGQHTQALTLVGSEPVYALGITFRAYGYYAFLDDGDAIPTAVVSFTPEERIRYGFPSTFDGNSSTLVENVIHSLRRNRKRQPSPWVTELAHAIEHDHGKIPIGLLMEGIPVSQRHLNKLFKIQVGLTPKTFASIVRFRRVYNDFLRDKSREKKTSLYDYYYDESHFIQDFKRIFMTKPKAFLEQMNALGNQFIIR</sequence>
<proteinExistence type="predicted"/>
<dbReference type="InterPro" id="IPR046532">
    <property type="entry name" value="DUF6597"/>
</dbReference>
<dbReference type="Proteomes" id="UP000325105">
    <property type="component" value="Unassembled WGS sequence"/>
</dbReference>
<dbReference type="OrthoDB" id="323290at2"/>
<gene>
    <name evidence="2" type="ORF">BC792_10549</name>
</gene>
<dbReference type="Pfam" id="PF20240">
    <property type="entry name" value="DUF6597"/>
    <property type="match status" value="1"/>
</dbReference>
<feature type="domain" description="HTH araC/xylS-type" evidence="1">
    <location>
        <begin position="157"/>
        <end position="254"/>
    </location>
</feature>
<dbReference type="GO" id="GO:0043565">
    <property type="term" value="F:sequence-specific DNA binding"/>
    <property type="evidence" value="ECO:0007669"/>
    <property type="project" value="InterPro"/>
</dbReference>
<dbReference type="GO" id="GO:0003700">
    <property type="term" value="F:DNA-binding transcription factor activity"/>
    <property type="evidence" value="ECO:0007669"/>
    <property type="project" value="InterPro"/>
</dbReference>
<dbReference type="SMART" id="SM00342">
    <property type="entry name" value="HTH_ARAC"/>
    <property type="match status" value="1"/>
</dbReference>
<dbReference type="RefSeq" id="WP_148907954.1">
    <property type="nucleotide sequence ID" value="NZ_VNHX01000005.1"/>
</dbReference>
<dbReference type="PROSITE" id="PS01124">
    <property type="entry name" value="HTH_ARAC_FAMILY_2"/>
    <property type="match status" value="1"/>
</dbReference>
<evidence type="ECO:0000259" key="1">
    <source>
        <dbReference type="PROSITE" id="PS01124"/>
    </source>
</evidence>
<evidence type="ECO:0000313" key="2">
    <source>
        <dbReference type="EMBL" id="TYP96558.1"/>
    </source>
</evidence>
<dbReference type="Pfam" id="PF12833">
    <property type="entry name" value="HTH_18"/>
    <property type="match status" value="1"/>
</dbReference>
<name>A0A5S5DME0_9SPHI</name>
<comment type="caution">
    <text evidence="2">The sequence shown here is derived from an EMBL/GenBank/DDBJ whole genome shotgun (WGS) entry which is preliminary data.</text>
</comment>
<protein>
    <submittedName>
        <fullName evidence="2">Helix-turn-helix protein</fullName>
    </submittedName>
</protein>
<keyword evidence="3" id="KW-1185">Reference proteome</keyword>
<dbReference type="AlphaFoldDB" id="A0A5S5DME0"/>
<organism evidence="2 3">
    <name type="scientific">Sphingobacterium allocomposti</name>
    <dbReference type="NCBI Taxonomy" id="415956"/>
    <lineage>
        <taxon>Bacteria</taxon>
        <taxon>Pseudomonadati</taxon>
        <taxon>Bacteroidota</taxon>
        <taxon>Sphingobacteriia</taxon>
        <taxon>Sphingobacteriales</taxon>
        <taxon>Sphingobacteriaceae</taxon>
        <taxon>Sphingobacterium</taxon>
    </lineage>
</organism>
<accession>A0A5S5DME0</accession>
<dbReference type="InterPro" id="IPR018060">
    <property type="entry name" value="HTH_AraC"/>
</dbReference>
<reference evidence="2 3" key="1">
    <citation type="submission" date="2019-07" db="EMBL/GenBank/DDBJ databases">
        <title>Genomic Encyclopedia of Archaeal and Bacterial Type Strains, Phase II (KMG-II): from individual species to whole genera.</title>
        <authorList>
            <person name="Goeker M."/>
        </authorList>
    </citation>
    <scope>NUCLEOTIDE SEQUENCE [LARGE SCALE GENOMIC DNA]</scope>
    <source>
        <strain evidence="2 3">DSM 18850</strain>
    </source>
</reference>
<dbReference type="EMBL" id="VNHX01000005">
    <property type="protein sequence ID" value="TYP96558.1"/>
    <property type="molecule type" value="Genomic_DNA"/>
</dbReference>
<evidence type="ECO:0000313" key="3">
    <source>
        <dbReference type="Proteomes" id="UP000325105"/>
    </source>
</evidence>
<dbReference type="Gene3D" id="1.10.10.60">
    <property type="entry name" value="Homeodomain-like"/>
    <property type="match status" value="1"/>
</dbReference>